<protein>
    <submittedName>
        <fullName evidence="2">Glycosyl transferase</fullName>
    </submittedName>
</protein>
<dbReference type="GO" id="GO:0016740">
    <property type="term" value="F:transferase activity"/>
    <property type="evidence" value="ECO:0007669"/>
    <property type="project" value="UniProtKB-KW"/>
</dbReference>
<accession>A0A1J4TBN7</accession>
<evidence type="ECO:0000313" key="3">
    <source>
        <dbReference type="Proteomes" id="UP000182860"/>
    </source>
</evidence>
<dbReference type="InterPro" id="IPR001173">
    <property type="entry name" value="Glyco_trans_2-like"/>
</dbReference>
<evidence type="ECO:0000259" key="1">
    <source>
        <dbReference type="Pfam" id="PF00535"/>
    </source>
</evidence>
<reference evidence="2 3" key="1">
    <citation type="journal article" date="2016" name="Environ. Microbiol.">
        <title>Genomic resolution of a cold subsurface aquifer community provides metabolic insights for novel microbes adapted to high CO concentrations.</title>
        <authorList>
            <person name="Probst A.J."/>
            <person name="Castelle C.J."/>
            <person name="Singh A."/>
            <person name="Brown C.T."/>
            <person name="Anantharaman K."/>
            <person name="Sharon I."/>
            <person name="Hug L.A."/>
            <person name="Burstein D."/>
            <person name="Emerson J.B."/>
            <person name="Thomas B.C."/>
            <person name="Banfield J.F."/>
        </authorList>
    </citation>
    <scope>NUCLEOTIDE SEQUENCE [LARGE SCALE GENOMIC DNA]</scope>
    <source>
        <strain evidence="2">CG1_02_41_21</strain>
    </source>
</reference>
<proteinExistence type="predicted"/>
<dbReference type="AlphaFoldDB" id="A0A1J4TBN7"/>
<keyword evidence="2" id="KW-0808">Transferase</keyword>
<evidence type="ECO:0000313" key="2">
    <source>
        <dbReference type="EMBL" id="OIO08299.1"/>
    </source>
</evidence>
<dbReference type="Pfam" id="PF00535">
    <property type="entry name" value="Glycos_transf_2"/>
    <property type="match status" value="1"/>
</dbReference>
<dbReference type="EMBL" id="MNUV01000010">
    <property type="protein sequence ID" value="OIO08299.1"/>
    <property type="molecule type" value="Genomic_DNA"/>
</dbReference>
<dbReference type="InterPro" id="IPR029044">
    <property type="entry name" value="Nucleotide-diphossugar_trans"/>
</dbReference>
<feature type="domain" description="Glycosyltransferase 2-like" evidence="1">
    <location>
        <begin position="9"/>
        <end position="137"/>
    </location>
</feature>
<name>A0A1J4TBN7_9BACT</name>
<comment type="caution">
    <text evidence="2">The sequence shown here is derived from an EMBL/GenBank/DDBJ whole genome shotgun (WGS) entry which is preliminary data.</text>
</comment>
<organism evidence="2 3">
    <name type="scientific">Candidatus Falkowbacteria bacterium CG1_02_41_21</name>
    <dbReference type="NCBI Taxonomy" id="1805147"/>
    <lineage>
        <taxon>Bacteria</taxon>
        <taxon>Candidatus Falkowiibacteriota</taxon>
    </lineage>
</organism>
<gene>
    <name evidence="2" type="ORF">AUJ35_00575</name>
</gene>
<sequence>MKLAPVALFVYNRPWHTQKTIEALEKNELASETDLIIFSDGPKDNDLSRQQVAEVRQYLKEVNGFKSVKIIERAQNYGLGKSIIAGVTETINHYGRIIVLEDDIITSRYFLKYLNEGLNLYENDNQVISIHSYIYPVKERLPEIYFLKGADCQGWATWKRGWDLFEPDGRKILAELETKNLTKEFDFNGAYPYTQLLKDQIAGKNSSWAVRWYGSAFLKNKLTLYPGESLIYNIGFDGSGANCGIVNIFNKTAKVENIKINMHRIEIKENLEAKKSIMKFFRTRNNFLLKFSSYLKNPKSAWKKIRQKLNV</sequence>
<dbReference type="SUPFAM" id="SSF53448">
    <property type="entry name" value="Nucleotide-diphospho-sugar transferases"/>
    <property type="match status" value="1"/>
</dbReference>
<dbReference type="Gene3D" id="3.90.550.10">
    <property type="entry name" value="Spore Coat Polysaccharide Biosynthesis Protein SpsA, Chain A"/>
    <property type="match status" value="1"/>
</dbReference>
<dbReference type="Proteomes" id="UP000182860">
    <property type="component" value="Unassembled WGS sequence"/>
</dbReference>